<keyword evidence="8 10" id="KW-0472">Membrane</keyword>
<dbReference type="EnsemblMetazoa" id="XM_624528">
    <property type="protein sequence ID" value="XP_624531"/>
    <property type="gene ID" value="LOC552149"/>
</dbReference>
<dbReference type="Proteomes" id="UP000005203">
    <property type="component" value="Linkage group LG3"/>
</dbReference>
<dbReference type="InterPro" id="IPR022357">
    <property type="entry name" value="MIP_CS"/>
</dbReference>
<evidence type="ECO:0000256" key="9">
    <source>
        <dbReference type="RuleBase" id="RU000477"/>
    </source>
</evidence>
<sequence>MQRSVSDRPSYLHLWHEFLNIQPKRFPREYPFYKSTGVMNVSTVFPEGVGETERSQRHASASVKDDEDVQDRFNRAKDFVGLEEVTKVEFLVMLLAETLGTFLLVLIGCASCITWTADNPPTVVHIAFTFGLAVASLAHVLGPVSGCHVNPAVSVGLLVSGNCSFLKTVCYIVCQCCGAIAGSGVLKLLIPKEAIGQGLGATGLGEKVSESQGIFMEAIITFLLLLVVHAVTDPKRTDTKGWAPLAIGLTITVSHMAAVPVTGSSMNPARTLGPAVILGEWKDLWVYWIGPIIGACAAGVLYKMAFRRKKEDDEASYDF</sequence>
<keyword evidence="12" id="KW-1185">Reference proteome</keyword>
<accession>A0A8B9B228</accession>
<dbReference type="InterPro" id="IPR023271">
    <property type="entry name" value="Aquaporin-like"/>
</dbReference>
<evidence type="ECO:0000256" key="7">
    <source>
        <dbReference type="ARBA" id="ARBA00022989"/>
    </source>
</evidence>
<dbReference type="Pfam" id="PF00230">
    <property type="entry name" value="MIP"/>
    <property type="match status" value="1"/>
</dbReference>
<comment type="subcellular location">
    <subcellularLocation>
        <location evidence="1">Membrane</location>
        <topology evidence="1">Multi-pass membrane protein</topology>
    </subcellularLocation>
</comment>
<organism evidence="11">
    <name type="scientific">Apis mellifera</name>
    <name type="common">Honeybee</name>
    <dbReference type="NCBI Taxonomy" id="7460"/>
    <lineage>
        <taxon>Eukaryota</taxon>
        <taxon>Metazoa</taxon>
        <taxon>Ecdysozoa</taxon>
        <taxon>Arthropoda</taxon>
        <taxon>Hexapoda</taxon>
        <taxon>Insecta</taxon>
        <taxon>Pterygota</taxon>
        <taxon>Neoptera</taxon>
        <taxon>Endopterygota</taxon>
        <taxon>Hymenoptera</taxon>
        <taxon>Apocrita</taxon>
        <taxon>Aculeata</taxon>
        <taxon>Apoidea</taxon>
        <taxon>Anthophila</taxon>
        <taxon>Apidae</taxon>
        <taxon>Apis</taxon>
    </lineage>
</organism>
<dbReference type="InterPro" id="IPR000425">
    <property type="entry name" value="MIP"/>
</dbReference>
<dbReference type="SUPFAM" id="SSF81338">
    <property type="entry name" value="Aquaporin-like"/>
    <property type="match status" value="1"/>
</dbReference>
<evidence type="ECO:0000256" key="4">
    <source>
        <dbReference type="ARBA" id="ARBA00022448"/>
    </source>
</evidence>
<dbReference type="OrthoDB" id="3222at2759"/>
<evidence type="ECO:0000256" key="10">
    <source>
        <dbReference type="SAM" id="Phobius"/>
    </source>
</evidence>
<dbReference type="GO" id="GO:0015267">
    <property type="term" value="F:channel activity"/>
    <property type="evidence" value="ECO:0007669"/>
    <property type="project" value="InterPro"/>
</dbReference>
<feature type="transmembrane region" description="Helical" evidence="10">
    <location>
        <begin position="214"/>
        <end position="231"/>
    </location>
</feature>
<evidence type="ECO:0000256" key="2">
    <source>
        <dbReference type="ARBA" id="ARBA00006175"/>
    </source>
</evidence>
<dbReference type="GO" id="GO:0005886">
    <property type="term" value="C:plasma membrane"/>
    <property type="evidence" value="ECO:0007669"/>
    <property type="project" value="TreeGrafter"/>
</dbReference>
<evidence type="ECO:0000256" key="5">
    <source>
        <dbReference type="ARBA" id="ARBA00022692"/>
    </source>
</evidence>
<dbReference type="AlphaFoldDB" id="A0A7M7RCV8"/>
<keyword evidence="7 10" id="KW-1133">Transmembrane helix</keyword>
<name>A0A7M7RCV8_APIME</name>
<accession>A0A7M7RCV8</accession>
<reference evidence="13" key="2">
    <citation type="submission" date="2025-04" db="UniProtKB">
        <authorList>
            <consortium name="RefSeq"/>
        </authorList>
    </citation>
    <scope>IDENTIFICATION</scope>
    <source>
        <strain evidence="13">DH4</strain>
        <tissue evidence="13">Whole body</tissue>
    </source>
</reference>
<gene>
    <name evidence="11" type="primary">552149</name>
    <name evidence="13" type="synonym">LOC552149</name>
</gene>
<dbReference type="PANTHER" id="PTHR19139:SF291">
    <property type="entry name" value="AQUAPORIN"/>
    <property type="match status" value="1"/>
</dbReference>
<dbReference type="PANTHER" id="PTHR19139">
    <property type="entry name" value="AQUAPORIN TRANSPORTER"/>
    <property type="match status" value="1"/>
</dbReference>
<evidence type="ECO:0000256" key="6">
    <source>
        <dbReference type="ARBA" id="ARBA00022737"/>
    </source>
</evidence>
<reference evidence="11" key="1">
    <citation type="submission" date="2021-01" db="UniProtKB">
        <authorList>
            <consortium name="EnsemblMetazoa"/>
        </authorList>
    </citation>
    <scope>IDENTIFICATION</scope>
    <source>
        <strain evidence="11">DH4</strain>
    </source>
</reference>
<feature type="transmembrane region" description="Helical" evidence="10">
    <location>
        <begin position="90"/>
        <end position="117"/>
    </location>
</feature>
<evidence type="ECO:0000313" key="11">
    <source>
        <dbReference type="EnsemblMetazoa" id="XP_624531"/>
    </source>
</evidence>
<dbReference type="RefSeq" id="XP_624531.3">
    <property type="nucleotide sequence ID" value="XM_624528.6"/>
</dbReference>
<dbReference type="NCBIfam" id="TIGR00861">
    <property type="entry name" value="MIP"/>
    <property type="match status" value="1"/>
</dbReference>
<keyword evidence="6" id="KW-0677">Repeat</keyword>
<dbReference type="PRINTS" id="PR00783">
    <property type="entry name" value="MINTRINSICP"/>
</dbReference>
<evidence type="ECO:0000313" key="13">
    <source>
        <dbReference type="RefSeq" id="XP_624531.3"/>
    </source>
</evidence>
<evidence type="ECO:0000256" key="1">
    <source>
        <dbReference type="ARBA" id="ARBA00004141"/>
    </source>
</evidence>
<evidence type="ECO:0000256" key="8">
    <source>
        <dbReference type="ARBA" id="ARBA00023136"/>
    </source>
</evidence>
<evidence type="ECO:0000256" key="3">
    <source>
        <dbReference type="ARBA" id="ARBA00011881"/>
    </source>
</evidence>
<keyword evidence="4 9" id="KW-0813">Transport</keyword>
<dbReference type="InterPro" id="IPR034294">
    <property type="entry name" value="Aquaporin_transptr"/>
</dbReference>
<protein>
    <submittedName>
        <fullName evidence="13">Aquaporin AQPAn.G isoform X1</fullName>
    </submittedName>
</protein>
<proteinExistence type="inferred from homology"/>
<dbReference type="GeneID" id="552149"/>
<comment type="similarity">
    <text evidence="2 9">Belongs to the MIP/aquaporin (TC 1.A.8) family.</text>
</comment>
<feature type="transmembrane region" description="Helical" evidence="10">
    <location>
        <begin position="243"/>
        <end position="264"/>
    </location>
</feature>
<dbReference type="Gene3D" id="1.20.1080.10">
    <property type="entry name" value="Glycerol uptake facilitator protein"/>
    <property type="match status" value="1"/>
</dbReference>
<comment type="subunit">
    <text evidence="3">Homotetramer.</text>
</comment>
<feature type="transmembrane region" description="Helical" evidence="10">
    <location>
        <begin position="123"/>
        <end position="144"/>
    </location>
</feature>
<dbReference type="PROSITE" id="PS00221">
    <property type="entry name" value="MIP"/>
    <property type="match status" value="1"/>
</dbReference>
<dbReference type="CDD" id="cd00333">
    <property type="entry name" value="MIP"/>
    <property type="match status" value="1"/>
</dbReference>
<evidence type="ECO:0000313" key="12">
    <source>
        <dbReference type="Proteomes" id="UP000005203"/>
    </source>
</evidence>
<keyword evidence="5 9" id="KW-0812">Transmembrane</keyword>
<feature type="transmembrane region" description="Helical" evidence="10">
    <location>
        <begin position="165"/>
        <end position="190"/>
    </location>
</feature>
<feature type="transmembrane region" description="Helical" evidence="10">
    <location>
        <begin position="284"/>
        <end position="302"/>
    </location>
</feature>